<organism evidence="3 4">
    <name type="scientific">Acacia crassicarpa</name>
    <name type="common">northern wattle</name>
    <dbReference type="NCBI Taxonomy" id="499986"/>
    <lineage>
        <taxon>Eukaryota</taxon>
        <taxon>Viridiplantae</taxon>
        <taxon>Streptophyta</taxon>
        <taxon>Embryophyta</taxon>
        <taxon>Tracheophyta</taxon>
        <taxon>Spermatophyta</taxon>
        <taxon>Magnoliopsida</taxon>
        <taxon>eudicotyledons</taxon>
        <taxon>Gunneridae</taxon>
        <taxon>Pentapetalae</taxon>
        <taxon>rosids</taxon>
        <taxon>fabids</taxon>
        <taxon>Fabales</taxon>
        <taxon>Fabaceae</taxon>
        <taxon>Caesalpinioideae</taxon>
        <taxon>mimosoid clade</taxon>
        <taxon>Acacieae</taxon>
        <taxon>Acacia</taxon>
    </lineage>
</organism>
<name>A0AAE1NAD0_9FABA</name>
<proteinExistence type="predicted"/>
<dbReference type="AlphaFoldDB" id="A0AAE1NAD0"/>
<feature type="domain" description="FAR1" evidence="2">
    <location>
        <begin position="45"/>
        <end position="128"/>
    </location>
</feature>
<dbReference type="PANTHER" id="PTHR46328:SF8">
    <property type="entry name" value="PROTEIN FAR1-RELATED SEQUENCE 2-LIKE"/>
    <property type="match status" value="1"/>
</dbReference>
<dbReference type="Pfam" id="PF03101">
    <property type="entry name" value="FAR1"/>
    <property type="match status" value="1"/>
</dbReference>
<protein>
    <recommendedName>
        <fullName evidence="2">FAR1 domain-containing protein</fullName>
    </recommendedName>
</protein>
<dbReference type="EMBL" id="JAWXYG010000001">
    <property type="protein sequence ID" value="KAK4285031.1"/>
    <property type="molecule type" value="Genomic_DNA"/>
</dbReference>
<dbReference type="Proteomes" id="UP001293593">
    <property type="component" value="Unassembled WGS sequence"/>
</dbReference>
<reference evidence="3" key="1">
    <citation type="submission" date="2023-10" db="EMBL/GenBank/DDBJ databases">
        <title>Chromosome-level genome of the transformable northern wattle, Acacia crassicarpa.</title>
        <authorList>
            <person name="Massaro I."/>
            <person name="Sinha N.R."/>
            <person name="Poethig S."/>
            <person name="Leichty A.R."/>
        </authorList>
    </citation>
    <scope>NUCLEOTIDE SEQUENCE</scope>
    <source>
        <strain evidence="3">Acra3RX</strain>
        <tissue evidence="3">Leaf</tissue>
    </source>
</reference>
<comment type="caution">
    <text evidence="3">The sequence shown here is derived from an EMBL/GenBank/DDBJ whole genome shotgun (WGS) entry which is preliminary data.</text>
</comment>
<feature type="coiled-coil region" evidence="1">
    <location>
        <begin position="138"/>
        <end position="165"/>
    </location>
</feature>
<evidence type="ECO:0000313" key="4">
    <source>
        <dbReference type="Proteomes" id="UP001293593"/>
    </source>
</evidence>
<accession>A0AAE1NAD0</accession>
<evidence type="ECO:0000259" key="2">
    <source>
        <dbReference type="Pfam" id="PF03101"/>
    </source>
</evidence>
<dbReference type="InterPro" id="IPR004330">
    <property type="entry name" value="FAR1_DNA_bnd_dom"/>
</dbReference>
<gene>
    <name evidence="3" type="ORF">QN277_001782</name>
</gene>
<dbReference type="PANTHER" id="PTHR46328">
    <property type="entry name" value="FAR-RED IMPAIRED RESPONSIVE (FAR1) FAMILY PROTEIN-RELATED"/>
    <property type="match status" value="1"/>
</dbReference>
<keyword evidence="1" id="KW-0175">Coiled coil</keyword>
<keyword evidence="4" id="KW-1185">Reference proteome</keyword>
<evidence type="ECO:0000313" key="3">
    <source>
        <dbReference type="EMBL" id="KAK4285031.1"/>
    </source>
</evidence>
<sequence>MEAPLEDGNRDVQTSGDAGMSAHEVHMNQEPYEGMTFESEKAAREFYDNYASREGFITRILSSRKSEQDGLIISRGLGCRGVSCSRTKTTFEKQDRHHVCTAMMLLKREKDGEWIVRKFVKDHNHPVMVDLEKTPRTLDDKDKKIQELTAELRVKKRLSASYREQLETLLKDIEGHSEHVSKKIHSVNETLRKLDAKMEKRSKLDK</sequence>
<evidence type="ECO:0000256" key="1">
    <source>
        <dbReference type="SAM" id="Coils"/>
    </source>
</evidence>